<feature type="region of interest" description="Disordered" evidence="1">
    <location>
        <begin position="1"/>
        <end position="25"/>
    </location>
</feature>
<dbReference type="Pfam" id="PF05641">
    <property type="entry name" value="Agenet"/>
    <property type="match status" value="3"/>
</dbReference>
<dbReference type="InterPro" id="IPR008395">
    <property type="entry name" value="Agenet-like_dom"/>
</dbReference>
<dbReference type="SMART" id="SM00743">
    <property type="entry name" value="Agenet"/>
    <property type="match status" value="5"/>
</dbReference>
<reference evidence="3 4" key="1">
    <citation type="submission" date="2021-03" db="EMBL/GenBank/DDBJ databases">
        <authorList>
            <person name="King G.J."/>
            <person name="Bancroft I."/>
            <person name="Baten A."/>
            <person name="Bloomfield J."/>
            <person name="Borpatragohain P."/>
            <person name="He Z."/>
            <person name="Irish N."/>
            <person name="Irwin J."/>
            <person name="Liu K."/>
            <person name="Mauleon R.P."/>
            <person name="Moore J."/>
            <person name="Morris R."/>
            <person name="Ostergaard L."/>
            <person name="Wang B."/>
            <person name="Wells R."/>
        </authorList>
    </citation>
    <scope>NUCLEOTIDE SEQUENCE [LARGE SCALE GENOMIC DNA]</scope>
    <source>
        <strain evidence="3">R-o-18</strain>
        <tissue evidence="3">Leaf</tissue>
    </source>
</reference>
<dbReference type="CDD" id="cd20406">
    <property type="entry name" value="Tudor_Agenet_AtDUF_rpt2_4"/>
    <property type="match status" value="2"/>
</dbReference>
<name>A0ABQ7LLD3_BRACM</name>
<feature type="domain" description="Agenet" evidence="2">
    <location>
        <begin position="405"/>
        <end position="461"/>
    </location>
</feature>
<sequence length="520" mass="60690">MSSRRRQSTQRKTAPESSVTPIRLPPFLKPGAAVEISSDEAGFRGSWYLGEVVAVPSSDSTTKCEVEYTTLFFDKEGRKRLKEVVDAAQLRPAVPAMSEREKERDVAVGEDVDAFYSDGWWEGTVTEVLGDGRFSVYFRASKEQIRFRRDELRFHREWVNGAWKPPIEEREEEEEEEEEEEDLLSRVDPETAREIAKQMFSIGTIVEVSSDEEGFKGSWFSAKVIEHVDEEDKYLVEYRDLREENGIEPLKEEADFLHIRPPPPADEDIDFAVRDKIDAYTGEKMRFGRQGLRLHRDWINGTWQLPLKRGEMKRATKKVPCDRNVRPKKAMDKEHFSGGDPVEVSSVEEGFEDSWFLAKVIEYRGTDKWLVEYEKLKAEDGKEPLREEVNVFQIRPRPQETVMVNPLEKLDEVDALYNDGWWFGVVKKVLAKSNYLVHFPKTDEVLKFHVSRLRPHQEWIDGKWIASSKFFSIDLNGVIELENMSGFWGSQVLLMWRRLALMFPFYCMQLRFMMIDQKIK</sequence>
<dbReference type="PANTHER" id="PTHR31917">
    <property type="entry name" value="AGENET DOMAIN-CONTAINING PROTEIN-RELATED"/>
    <property type="match status" value="1"/>
</dbReference>
<dbReference type="CDD" id="cd20405">
    <property type="entry name" value="Tudor_Agenet_AtDUF_rpt1_3"/>
    <property type="match status" value="3"/>
</dbReference>
<evidence type="ECO:0000313" key="3">
    <source>
        <dbReference type="EMBL" id="KAG5387383.1"/>
    </source>
</evidence>
<keyword evidence="4" id="KW-1185">Reference proteome</keyword>
<dbReference type="Proteomes" id="UP000823674">
    <property type="component" value="Chromosome A09"/>
</dbReference>
<feature type="domain" description="Agenet" evidence="2">
    <location>
        <begin position="104"/>
        <end position="160"/>
    </location>
</feature>
<feature type="domain" description="Agenet" evidence="2">
    <location>
        <begin position="198"/>
        <end position="267"/>
    </location>
</feature>
<dbReference type="PANTHER" id="PTHR31917:SF147">
    <property type="entry name" value="AGENET DOMAIN-CONTAINING PROTEIN"/>
    <property type="match status" value="1"/>
</dbReference>
<dbReference type="InterPro" id="IPR014002">
    <property type="entry name" value="Agenet_dom_plant"/>
</dbReference>
<protein>
    <recommendedName>
        <fullName evidence="2">Agenet domain-containing protein</fullName>
    </recommendedName>
</protein>
<gene>
    <name evidence="3" type="primary">A09p079550.1_BraROA</name>
    <name evidence="3" type="ORF">IGI04_038853</name>
</gene>
<dbReference type="Gene3D" id="2.30.30.140">
    <property type="match status" value="1"/>
</dbReference>
<evidence type="ECO:0000259" key="2">
    <source>
        <dbReference type="SMART" id="SM00743"/>
    </source>
</evidence>
<accession>A0ABQ7LLD3</accession>
<evidence type="ECO:0000313" key="4">
    <source>
        <dbReference type="Proteomes" id="UP000823674"/>
    </source>
</evidence>
<organism evidence="3 4">
    <name type="scientific">Brassica rapa subsp. trilocularis</name>
    <dbReference type="NCBI Taxonomy" id="1813537"/>
    <lineage>
        <taxon>Eukaryota</taxon>
        <taxon>Viridiplantae</taxon>
        <taxon>Streptophyta</taxon>
        <taxon>Embryophyta</taxon>
        <taxon>Tracheophyta</taxon>
        <taxon>Spermatophyta</taxon>
        <taxon>Magnoliopsida</taxon>
        <taxon>eudicotyledons</taxon>
        <taxon>Gunneridae</taxon>
        <taxon>Pentapetalae</taxon>
        <taxon>rosids</taxon>
        <taxon>malvids</taxon>
        <taxon>Brassicales</taxon>
        <taxon>Brassicaceae</taxon>
        <taxon>Brassiceae</taxon>
        <taxon>Brassica</taxon>
    </lineage>
</organism>
<proteinExistence type="predicted"/>
<evidence type="ECO:0000256" key="1">
    <source>
        <dbReference type="SAM" id="MobiDB-lite"/>
    </source>
</evidence>
<comment type="caution">
    <text evidence="3">The sequence shown here is derived from an EMBL/GenBank/DDBJ whole genome shotgun (WGS) entry which is preliminary data.</text>
</comment>
<dbReference type="EMBL" id="JADBGQ010000008">
    <property type="protein sequence ID" value="KAG5387383.1"/>
    <property type="molecule type" value="Genomic_DNA"/>
</dbReference>
<feature type="domain" description="Agenet" evidence="2">
    <location>
        <begin position="26"/>
        <end position="98"/>
    </location>
</feature>
<feature type="domain" description="Agenet" evidence="2">
    <location>
        <begin position="334"/>
        <end position="402"/>
    </location>
</feature>